<protein>
    <submittedName>
        <fullName evidence="1">Uncharacterized protein</fullName>
    </submittedName>
</protein>
<dbReference type="Proteomes" id="UP001140091">
    <property type="component" value="Unassembled WGS sequence"/>
</dbReference>
<reference evidence="1" key="1">
    <citation type="submission" date="2022-06" db="EMBL/GenBank/DDBJ databases">
        <title>Genome Sequence of Candolleomyces eurysporus.</title>
        <authorList>
            <person name="Buettner E."/>
        </authorList>
    </citation>
    <scope>NUCLEOTIDE SEQUENCE</scope>
    <source>
        <strain evidence="1">VTCC 930004</strain>
    </source>
</reference>
<comment type="caution">
    <text evidence="1">The sequence shown here is derived from an EMBL/GenBank/DDBJ whole genome shotgun (WGS) entry which is preliminary data.</text>
</comment>
<organism evidence="1 2">
    <name type="scientific">Candolleomyces eurysporus</name>
    <dbReference type="NCBI Taxonomy" id="2828524"/>
    <lineage>
        <taxon>Eukaryota</taxon>
        <taxon>Fungi</taxon>
        <taxon>Dikarya</taxon>
        <taxon>Basidiomycota</taxon>
        <taxon>Agaricomycotina</taxon>
        <taxon>Agaricomycetes</taxon>
        <taxon>Agaricomycetidae</taxon>
        <taxon>Agaricales</taxon>
        <taxon>Agaricineae</taxon>
        <taxon>Psathyrellaceae</taxon>
        <taxon>Candolleomyces</taxon>
    </lineage>
</organism>
<dbReference type="EMBL" id="JANBPK010000976">
    <property type="protein sequence ID" value="KAJ2927575.1"/>
    <property type="molecule type" value="Genomic_DNA"/>
</dbReference>
<proteinExistence type="predicted"/>
<sequence>MIPVCLNCEARIDISQENAARYFCCLLYCFSCTNQSLHNRSNCPGLEHRKKCNDGDPFPIVSAGRIQRAPLVFKQTSQQQDGEAVDSALAAMSTERRFLLDSINTLRRQSEDLRMSIDIQGAHLTRFVQNAASAINTLSELLPALQASQTAFRQEHKRMTLLHYQQLSCLTRKLRSGSQEELFINPQVLLAAFNDSHNTLQSMQSATQLTDQASLRTLQTRDLMLQSLDTLTSSEGASSQAAAPRDLNSLVASSVTSGPGIPVTIECFKVNRPDFFNLERVGILLSLSGLESEQSVRRPHAVVCQLDTAAKPRICGRFATGYNQYCFGV</sequence>
<feature type="non-terminal residue" evidence="1">
    <location>
        <position position="329"/>
    </location>
</feature>
<name>A0A9W8MD48_9AGAR</name>
<evidence type="ECO:0000313" key="2">
    <source>
        <dbReference type="Proteomes" id="UP001140091"/>
    </source>
</evidence>
<gene>
    <name evidence="1" type="ORF">H1R20_g9517</name>
</gene>
<accession>A0A9W8MD48</accession>
<dbReference type="AlphaFoldDB" id="A0A9W8MD48"/>
<evidence type="ECO:0000313" key="1">
    <source>
        <dbReference type="EMBL" id="KAJ2927575.1"/>
    </source>
</evidence>
<keyword evidence="2" id="KW-1185">Reference proteome</keyword>